<keyword evidence="2" id="KW-0560">Oxidoreductase</keyword>
<accession>A0A7G9YE87</accession>
<dbReference type="Gene3D" id="3.40.50.720">
    <property type="entry name" value="NAD(P)-binding Rossmann-like Domain"/>
    <property type="match status" value="1"/>
</dbReference>
<reference evidence="2" key="1">
    <citation type="submission" date="2020-06" db="EMBL/GenBank/DDBJ databases">
        <title>Unique genomic features of the anaerobic methanotrophic archaea.</title>
        <authorList>
            <person name="Chadwick G.L."/>
            <person name="Skennerton C.T."/>
            <person name="Laso-Perez R."/>
            <person name="Leu A.O."/>
            <person name="Speth D.R."/>
            <person name="Yu H."/>
            <person name="Morgan-Lang C."/>
            <person name="Hatzenpichler R."/>
            <person name="Goudeau D."/>
            <person name="Malmstrom R."/>
            <person name="Brazelton W.J."/>
            <person name="Woyke T."/>
            <person name="Hallam S.J."/>
            <person name="Tyson G.W."/>
            <person name="Wegener G."/>
            <person name="Boetius A."/>
            <person name="Orphan V."/>
        </authorList>
    </citation>
    <scope>NUCLEOTIDE SEQUENCE</scope>
</reference>
<evidence type="ECO:0000259" key="1">
    <source>
        <dbReference type="Pfam" id="PF01370"/>
    </source>
</evidence>
<gene>
    <name evidence="2" type="primary">fcl_3</name>
    <name evidence="2" type="ORF">PABHDKJJ_00025</name>
</gene>
<organism evidence="2">
    <name type="scientific">Candidatus Methanogaster sp. ANME-2c ERB4</name>
    <dbReference type="NCBI Taxonomy" id="2759911"/>
    <lineage>
        <taxon>Archaea</taxon>
        <taxon>Methanobacteriati</taxon>
        <taxon>Methanobacteriota</taxon>
        <taxon>Stenosarchaea group</taxon>
        <taxon>Methanomicrobia</taxon>
        <taxon>Methanosarcinales</taxon>
        <taxon>ANME-2 cluster</taxon>
        <taxon>Candidatus Methanogasteraceae</taxon>
        <taxon>Candidatus Methanogaster</taxon>
    </lineage>
</organism>
<sequence>METQKILVTGGKGFIGTNLVFELERRGHDVCVCDLGQSEGVDYIRCDVSKYRQVERMFDEHDFDSSVFG</sequence>
<feature type="domain" description="NAD-dependent epimerase/dehydratase" evidence="1">
    <location>
        <begin position="6"/>
        <end position="64"/>
    </location>
</feature>
<evidence type="ECO:0000313" key="2">
    <source>
        <dbReference type="EMBL" id="QNO46321.1"/>
    </source>
</evidence>
<dbReference type="EMBL" id="MT631185">
    <property type="protein sequence ID" value="QNO46321.1"/>
    <property type="molecule type" value="Genomic_DNA"/>
</dbReference>
<dbReference type="SUPFAM" id="SSF51735">
    <property type="entry name" value="NAD(P)-binding Rossmann-fold domains"/>
    <property type="match status" value="1"/>
</dbReference>
<protein>
    <submittedName>
        <fullName evidence="2">GDP-L-fucose synthase</fullName>
        <ecNumber evidence="2">1.1.1.271</ecNumber>
    </submittedName>
</protein>
<dbReference type="Pfam" id="PF01370">
    <property type="entry name" value="Epimerase"/>
    <property type="match status" value="1"/>
</dbReference>
<dbReference type="AlphaFoldDB" id="A0A7G9YE87"/>
<name>A0A7G9YE87_9EURY</name>
<dbReference type="EC" id="1.1.1.271" evidence="2"/>
<dbReference type="GO" id="GO:0050577">
    <property type="term" value="F:GDP-L-fucose synthase activity"/>
    <property type="evidence" value="ECO:0007669"/>
    <property type="project" value="UniProtKB-EC"/>
</dbReference>
<dbReference type="InterPro" id="IPR036291">
    <property type="entry name" value="NAD(P)-bd_dom_sf"/>
</dbReference>
<dbReference type="InterPro" id="IPR001509">
    <property type="entry name" value="Epimerase_deHydtase"/>
</dbReference>
<proteinExistence type="predicted"/>